<evidence type="ECO:0000256" key="1">
    <source>
        <dbReference type="PROSITE-ProRule" id="PRU00473"/>
    </source>
</evidence>
<dbReference type="EMBL" id="CP067393">
    <property type="protein sequence ID" value="QQP87013.1"/>
    <property type="molecule type" value="Genomic_DNA"/>
</dbReference>
<protein>
    <submittedName>
        <fullName evidence="3">OmpA family protein</fullName>
    </submittedName>
</protein>
<dbReference type="RefSeq" id="WP_201095560.1">
    <property type="nucleotide sequence ID" value="NZ_CP067393.1"/>
</dbReference>
<name>A0A974NI17_9GAMM</name>
<reference evidence="3 4" key="1">
    <citation type="submission" date="2021-01" db="EMBL/GenBank/DDBJ databases">
        <title>Entomomonas sp. F2A isolated from a house cricket (Acheta domesticus).</title>
        <authorList>
            <person name="Spergser J."/>
            <person name="Busse H.-J."/>
        </authorList>
    </citation>
    <scope>NUCLEOTIDE SEQUENCE [LARGE SCALE GENOMIC DNA]</scope>
    <source>
        <strain evidence="3 4">F2A</strain>
    </source>
</reference>
<dbReference type="Proteomes" id="UP000595278">
    <property type="component" value="Chromosome"/>
</dbReference>
<dbReference type="KEGG" id="eaz:JHT90_07150"/>
<dbReference type="CDD" id="cd07185">
    <property type="entry name" value="OmpA_C-like"/>
    <property type="match status" value="1"/>
</dbReference>
<dbReference type="GO" id="GO:0016020">
    <property type="term" value="C:membrane"/>
    <property type="evidence" value="ECO:0007669"/>
    <property type="project" value="UniProtKB-UniRule"/>
</dbReference>
<dbReference type="InterPro" id="IPR006665">
    <property type="entry name" value="OmpA-like"/>
</dbReference>
<keyword evidence="1" id="KW-0472">Membrane</keyword>
<dbReference type="PANTHER" id="PTHR30329:SF20">
    <property type="entry name" value="EXPORTED PROTEIN"/>
    <property type="match status" value="1"/>
</dbReference>
<feature type="domain" description="OmpA-like" evidence="2">
    <location>
        <begin position="69"/>
        <end position="187"/>
    </location>
</feature>
<gene>
    <name evidence="3" type="ORF">JHT90_07150</name>
</gene>
<dbReference type="Pfam" id="PF00691">
    <property type="entry name" value="OmpA"/>
    <property type="match status" value="1"/>
</dbReference>
<dbReference type="InterPro" id="IPR050330">
    <property type="entry name" value="Bact_OuterMem_StrucFunc"/>
</dbReference>
<evidence type="ECO:0000313" key="3">
    <source>
        <dbReference type="EMBL" id="QQP87013.1"/>
    </source>
</evidence>
<proteinExistence type="predicted"/>
<dbReference type="Gene3D" id="3.30.1330.60">
    <property type="entry name" value="OmpA-like domain"/>
    <property type="match status" value="1"/>
</dbReference>
<evidence type="ECO:0000313" key="4">
    <source>
        <dbReference type="Proteomes" id="UP000595278"/>
    </source>
</evidence>
<accession>A0A974NI17</accession>
<dbReference type="SUPFAM" id="SSF103088">
    <property type="entry name" value="OmpA-like"/>
    <property type="match status" value="1"/>
</dbReference>
<dbReference type="InterPro" id="IPR036737">
    <property type="entry name" value="OmpA-like_sf"/>
</dbReference>
<keyword evidence="4" id="KW-1185">Reference proteome</keyword>
<dbReference type="PANTHER" id="PTHR30329">
    <property type="entry name" value="STATOR ELEMENT OF FLAGELLAR MOTOR COMPLEX"/>
    <property type="match status" value="1"/>
</dbReference>
<dbReference type="AlphaFoldDB" id="A0A974NI17"/>
<evidence type="ECO:0000259" key="2">
    <source>
        <dbReference type="PROSITE" id="PS51123"/>
    </source>
</evidence>
<sequence>MPIFNSMKVVTVGVLLTSLLTVTGCSNPEPQQQVVEVKRGGVTYTSTSINEAMVKQAIAGSKFEMETRGDSIVIVMPVKASFNAKRQDVLLPVTLTPLTKIAKLVKQDSNSVVVIVGHTDDTGGAAVNNELSLKRAKSVGSVFNVAGLPGRQVYSTGVGSNQPLTTNKTAKGREQNRRVELIIVQKQDRDIATLANLYAVTNYQNNN</sequence>
<dbReference type="PROSITE" id="PS51123">
    <property type="entry name" value="OMPA_2"/>
    <property type="match status" value="1"/>
</dbReference>
<organism evidence="3 4">
    <name type="scientific">Entomomonas asaccharolytica</name>
    <dbReference type="NCBI Taxonomy" id="2785331"/>
    <lineage>
        <taxon>Bacteria</taxon>
        <taxon>Pseudomonadati</taxon>
        <taxon>Pseudomonadota</taxon>
        <taxon>Gammaproteobacteria</taxon>
        <taxon>Pseudomonadales</taxon>
        <taxon>Pseudomonadaceae</taxon>
        <taxon>Entomomonas</taxon>
    </lineage>
</organism>